<dbReference type="GO" id="GO:0004523">
    <property type="term" value="F:RNA-DNA hybrid ribonuclease activity"/>
    <property type="evidence" value="ECO:0007669"/>
    <property type="project" value="InterPro"/>
</dbReference>
<evidence type="ECO:0000313" key="2">
    <source>
        <dbReference type="EMBL" id="KRO08521.1"/>
    </source>
</evidence>
<dbReference type="PROSITE" id="PS50879">
    <property type="entry name" value="RNASE_H_1"/>
    <property type="match status" value="1"/>
</dbReference>
<protein>
    <submittedName>
        <fullName evidence="2">Cell wall enzyme</fullName>
    </submittedName>
</protein>
<dbReference type="InterPro" id="IPR036397">
    <property type="entry name" value="RNaseH_sf"/>
</dbReference>
<gene>
    <name evidence="2" type="ORF">IV64_GL000611</name>
</gene>
<feature type="domain" description="RNase H type-1" evidence="1">
    <location>
        <begin position="1"/>
        <end position="125"/>
    </location>
</feature>
<dbReference type="OrthoDB" id="7845843at2"/>
<dbReference type="SUPFAM" id="SSF53098">
    <property type="entry name" value="Ribonuclease H-like"/>
    <property type="match status" value="1"/>
</dbReference>
<dbReference type="RefSeq" id="WP_057707112.1">
    <property type="nucleotide sequence ID" value="NZ_JQCL01000080.1"/>
</dbReference>
<dbReference type="CDD" id="cd09279">
    <property type="entry name" value="RNase_HI_like"/>
    <property type="match status" value="1"/>
</dbReference>
<dbReference type="Proteomes" id="UP000051783">
    <property type="component" value="Unassembled WGS sequence"/>
</dbReference>
<dbReference type="Gene3D" id="3.30.420.10">
    <property type="entry name" value="Ribonuclease H-like superfamily/Ribonuclease H"/>
    <property type="match status" value="1"/>
</dbReference>
<dbReference type="PATRIC" id="fig|942150.3.peg.625"/>
<dbReference type="EMBL" id="JQCL01000080">
    <property type="protein sequence ID" value="KRO08521.1"/>
    <property type="molecule type" value="Genomic_DNA"/>
</dbReference>
<evidence type="ECO:0000313" key="3">
    <source>
        <dbReference type="Proteomes" id="UP000051783"/>
    </source>
</evidence>
<organism evidence="2 3">
    <name type="scientific">Lactiplantibacillus xiangfangensis</name>
    <dbReference type="NCBI Taxonomy" id="942150"/>
    <lineage>
        <taxon>Bacteria</taxon>
        <taxon>Bacillati</taxon>
        <taxon>Bacillota</taxon>
        <taxon>Bacilli</taxon>
        <taxon>Lactobacillales</taxon>
        <taxon>Lactobacillaceae</taxon>
        <taxon>Lactiplantibacillus</taxon>
    </lineage>
</organism>
<keyword evidence="3" id="KW-1185">Reference proteome</keyword>
<comment type="caution">
    <text evidence="2">The sequence shown here is derived from an EMBL/GenBank/DDBJ whole genome shotgun (WGS) entry which is preliminary data.</text>
</comment>
<proteinExistence type="predicted"/>
<accession>A0A0R2M3G3</accession>
<dbReference type="GO" id="GO:0003676">
    <property type="term" value="F:nucleic acid binding"/>
    <property type="evidence" value="ECO:0007669"/>
    <property type="project" value="InterPro"/>
</dbReference>
<dbReference type="InterPro" id="IPR012337">
    <property type="entry name" value="RNaseH-like_sf"/>
</dbReference>
<dbReference type="Pfam" id="PF00075">
    <property type="entry name" value="RNase_H"/>
    <property type="match status" value="1"/>
</dbReference>
<reference evidence="2 3" key="1">
    <citation type="journal article" date="2015" name="Genome Announc.">
        <title>Expanding the biotechnology potential of lactobacilli through comparative genomics of 213 strains and associated genera.</title>
        <authorList>
            <person name="Sun Z."/>
            <person name="Harris H.M."/>
            <person name="McCann A."/>
            <person name="Guo C."/>
            <person name="Argimon S."/>
            <person name="Zhang W."/>
            <person name="Yang X."/>
            <person name="Jeffery I.B."/>
            <person name="Cooney J.C."/>
            <person name="Kagawa T.F."/>
            <person name="Liu W."/>
            <person name="Song Y."/>
            <person name="Salvetti E."/>
            <person name="Wrobel A."/>
            <person name="Rasinkangas P."/>
            <person name="Parkhill J."/>
            <person name="Rea M.C."/>
            <person name="O'Sullivan O."/>
            <person name="Ritari J."/>
            <person name="Douillard F.P."/>
            <person name="Paul Ross R."/>
            <person name="Yang R."/>
            <person name="Briner A.E."/>
            <person name="Felis G.E."/>
            <person name="de Vos W.M."/>
            <person name="Barrangou R."/>
            <person name="Klaenhammer T.R."/>
            <person name="Caufield P.W."/>
            <person name="Cui Y."/>
            <person name="Zhang H."/>
            <person name="O'Toole P.W."/>
        </authorList>
    </citation>
    <scope>NUCLEOTIDE SEQUENCE [LARGE SCALE GENOMIC DNA]</scope>
    <source>
        <strain evidence="2 3">LMG 26013</strain>
    </source>
</reference>
<name>A0A0R2M3G3_9LACO</name>
<sequence length="128" mass="14167">MQLYTDAATTPQTNQSAAGILLIDQGQQHQYKQVLPDSDNHTAEFLAAIAGFKILLDSYGPDQVVFFYTDSQVVAESVDKAYSKHFAVELATLLHLQDQCQVVVTQWIAESENHGAHQLAQQGLHLKN</sequence>
<dbReference type="STRING" id="942150.IV64_GL000611"/>
<evidence type="ECO:0000259" key="1">
    <source>
        <dbReference type="PROSITE" id="PS50879"/>
    </source>
</evidence>
<dbReference type="AlphaFoldDB" id="A0A0R2M3G3"/>
<dbReference type="InterPro" id="IPR002156">
    <property type="entry name" value="RNaseH_domain"/>
</dbReference>